<sequence length="175" mass="19736">MPYASNGQYVPWYLARRCPIFCLPLLPLYQAVWPARTCVLITGALLFILGVTMMLGLIVTCVAIECGAYAGVFLPIAFILVFLGILMVHIGWAAHLLDFGGKLPLDETFTEEIRTLTQNDPKEQDKAVFDSVREKHVPALKQGHWQFDERESWQAVANPYPIQNSLKGIIPRDEY</sequence>
<dbReference type="Proteomes" id="UP000095286">
    <property type="component" value="Unplaced"/>
</dbReference>
<organism evidence="1 2">
    <name type="scientific">Rhabditophanes sp. KR3021</name>
    <dbReference type="NCBI Taxonomy" id="114890"/>
    <lineage>
        <taxon>Eukaryota</taxon>
        <taxon>Metazoa</taxon>
        <taxon>Ecdysozoa</taxon>
        <taxon>Nematoda</taxon>
        <taxon>Chromadorea</taxon>
        <taxon>Rhabditida</taxon>
        <taxon>Tylenchina</taxon>
        <taxon>Panagrolaimomorpha</taxon>
        <taxon>Strongyloidoidea</taxon>
        <taxon>Alloionematidae</taxon>
        <taxon>Rhabditophanes</taxon>
    </lineage>
</organism>
<proteinExistence type="predicted"/>
<evidence type="ECO:0000313" key="1">
    <source>
        <dbReference type="Proteomes" id="UP000095286"/>
    </source>
</evidence>
<evidence type="ECO:0000313" key="2">
    <source>
        <dbReference type="WBParaSite" id="RSKR_0000148600.1"/>
    </source>
</evidence>
<name>A0AC35TJX1_9BILA</name>
<accession>A0AC35TJX1</accession>
<reference evidence="2" key="1">
    <citation type="submission" date="2016-11" db="UniProtKB">
        <authorList>
            <consortium name="WormBaseParasite"/>
        </authorList>
    </citation>
    <scope>IDENTIFICATION</scope>
    <source>
        <strain evidence="2">KR3021</strain>
    </source>
</reference>
<protein>
    <submittedName>
        <fullName evidence="2">Palmitoyltransferase</fullName>
    </submittedName>
</protein>
<dbReference type="WBParaSite" id="RSKR_0000148600.1">
    <property type="protein sequence ID" value="RSKR_0000148600.1"/>
    <property type="gene ID" value="RSKR_0000148600"/>
</dbReference>